<protein>
    <submittedName>
        <fullName evidence="9">Pisatin demethylase</fullName>
    </submittedName>
</protein>
<comment type="cofactor">
    <cofactor evidence="1 8">
        <name>heme</name>
        <dbReference type="ChEBI" id="CHEBI:30413"/>
    </cofactor>
</comment>
<dbReference type="InterPro" id="IPR001128">
    <property type="entry name" value="Cyt_P450"/>
</dbReference>
<keyword evidence="6 8" id="KW-0408">Iron</keyword>
<keyword evidence="4 8" id="KW-0479">Metal-binding</keyword>
<dbReference type="GO" id="GO:0008168">
    <property type="term" value="F:methyltransferase activity"/>
    <property type="evidence" value="ECO:0007669"/>
    <property type="project" value="UniProtKB-KW"/>
</dbReference>
<dbReference type="InterPro" id="IPR002401">
    <property type="entry name" value="Cyt_P450_E_grp-I"/>
</dbReference>
<keyword evidence="10" id="KW-1185">Reference proteome</keyword>
<evidence type="ECO:0000313" key="10">
    <source>
        <dbReference type="Proteomes" id="UP000094444"/>
    </source>
</evidence>
<dbReference type="SUPFAM" id="SSF48264">
    <property type="entry name" value="Cytochrome P450"/>
    <property type="match status" value="1"/>
</dbReference>
<evidence type="ECO:0000256" key="3">
    <source>
        <dbReference type="ARBA" id="ARBA00022617"/>
    </source>
</evidence>
<dbReference type="GO" id="GO:0016705">
    <property type="term" value="F:oxidoreductase activity, acting on paired donors, with incorporation or reduction of molecular oxygen"/>
    <property type="evidence" value="ECO:0007669"/>
    <property type="project" value="InterPro"/>
</dbReference>
<proteinExistence type="inferred from homology"/>
<evidence type="ECO:0000256" key="6">
    <source>
        <dbReference type="ARBA" id="ARBA00023004"/>
    </source>
</evidence>
<accession>A0A2P5HY52</accession>
<dbReference type="PRINTS" id="PR00463">
    <property type="entry name" value="EP450I"/>
</dbReference>
<dbReference type="STRING" id="158607.A0A2P5HY52"/>
<evidence type="ECO:0000313" key="9">
    <source>
        <dbReference type="EMBL" id="POS75181.1"/>
    </source>
</evidence>
<dbReference type="InterPro" id="IPR050121">
    <property type="entry name" value="Cytochrome_P450_monoxygenase"/>
</dbReference>
<keyword evidence="3 8" id="KW-0349">Heme</keyword>
<feature type="binding site" description="axial binding residue" evidence="8">
    <location>
        <position position="165"/>
    </location>
    <ligand>
        <name>heme</name>
        <dbReference type="ChEBI" id="CHEBI:30413"/>
    </ligand>
    <ligandPart>
        <name>Fe</name>
        <dbReference type="ChEBI" id="CHEBI:18248"/>
    </ligandPart>
</feature>
<dbReference type="OrthoDB" id="3934656at2759"/>
<comment type="similarity">
    <text evidence="2">Belongs to the cytochrome P450 family.</text>
</comment>
<evidence type="ECO:0000256" key="1">
    <source>
        <dbReference type="ARBA" id="ARBA00001971"/>
    </source>
</evidence>
<dbReference type="AlphaFoldDB" id="A0A2P5HY52"/>
<reference evidence="9" key="1">
    <citation type="submission" date="2017-09" db="EMBL/GenBank/DDBJ databases">
        <title>Polyketide synthases of a Diaporthe helianthi virulent isolate.</title>
        <authorList>
            <person name="Baroncelli R."/>
        </authorList>
    </citation>
    <scope>NUCLEOTIDE SEQUENCE [LARGE SCALE GENOMIC DNA]</scope>
    <source>
        <strain evidence="9">7/96</strain>
    </source>
</reference>
<organism evidence="9 10">
    <name type="scientific">Diaporthe helianthi</name>
    <dbReference type="NCBI Taxonomy" id="158607"/>
    <lineage>
        <taxon>Eukaryota</taxon>
        <taxon>Fungi</taxon>
        <taxon>Dikarya</taxon>
        <taxon>Ascomycota</taxon>
        <taxon>Pezizomycotina</taxon>
        <taxon>Sordariomycetes</taxon>
        <taxon>Sordariomycetidae</taxon>
        <taxon>Diaporthales</taxon>
        <taxon>Diaporthaceae</taxon>
        <taxon>Diaporthe</taxon>
    </lineage>
</organism>
<evidence type="ECO:0000256" key="4">
    <source>
        <dbReference type="ARBA" id="ARBA00022723"/>
    </source>
</evidence>
<dbReference type="PANTHER" id="PTHR24305">
    <property type="entry name" value="CYTOCHROME P450"/>
    <property type="match status" value="1"/>
</dbReference>
<evidence type="ECO:0000256" key="5">
    <source>
        <dbReference type="ARBA" id="ARBA00023002"/>
    </source>
</evidence>
<dbReference type="InterPro" id="IPR036396">
    <property type="entry name" value="Cyt_P450_sf"/>
</dbReference>
<evidence type="ECO:0000256" key="2">
    <source>
        <dbReference type="ARBA" id="ARBA00010617"/>
    </source>
</evidence>
<dbReference type="GO" id="GO:0005506">
    <property type="term" value="F:iron ion binding"/>
    <property type="evidence" value="ECO:0007669"/>
    <property type="project" value="InterPro"/>
</dbReference>
<dbReference type="GO" id="GO:0020037">
    <property type="term" value="F:heme binding"/>
    <property type="evidence" value="ECO:0007669"/>
    <property type="project" value="InterPro"/>
</dbReference>
<dbReference type="EMBL" id="MAVT02000520">
    <property type="protein sequence ID" value="POS75181.1"/>
    <property type="molecule type" value="Genomic_DNA"/>
</dbReference>
<evidence type="ECO:0000256" key="7">
    <source>
        <dbReference type="ARBA" id="ARBA00023033"/>
    </source>
</evidence>
<dbReference type="PANTHER" id="PTHR24305:SF77">
    <property type="entry name" value="CYTOCHROME P450 MONOOXYGENASE"/>
    <property type="match status" value="1"/>
</dbReference>
<name>A0A2P5HY52_DIAHE</name>
<dbReference type="InParanoid" id="A0A2P5HY52"/>
<dbReference type="GO" id="GO:0032259">
    <property type="term" value="P:methylation"/>
    <property type="evidence" value="ECO:0007669"/>
    <property type="project" value="UniProtKB-KW"/>
</dbReference>
<sequence length="218" mass="24039">MAIGYGDKNSALEPGVDEQVTTFVRLIEDKNLGATKLLDFGTLKSYFTIDVITKAGAGHDIVEKRLAKEKDAQADDMLAVIYEGLRIRAPAPGLYAKVVPTGGDTLCGKLLPEGTAVGMNTSAMLADMSLFGEDANLFRPERFLGRRTEMQRDVDLAFGAGRWNCAGQPVAFMELNKIFFELFRNFDLQLAHPMKPWDSLSWSAWVDGNMHLKATEAM</sequence>
<comment type="caution">
    <text evidence="9">The sequence shown here is derived from an EMBL/GenBank/DDBJ whole genome shotgun (WGS) entry which is preliminary data.</text>
</comment>
<evidence type="ECO:0000256" key="8">
    <source>
        <dbReference type="PIRSR" id="PIRSR602401-1"/>
    </source>
</evidence>
<dbReference type="Proteomes" id="UP000094444">
    <property type="component" value="Unassembled WGS sequence"/>
</dbReference>
<keyword evidence="5" id="KW-0560">Oxidoreductase</keyword>
<dbReference type="GO" id="GO:0004497">
    <property type="term" value="F:monooxygenase activity"/>
    <property type="evidence" value="ECO:0007669"/>
    <property type="project" value="UniProtKB-KW"/>
</dbReference>
<gene>
    <name evidence="9" type="ORF">DHEL01_v206426</name>
</gene>
<dbReference type="Pfam" id="PF00067">
    <property type="entry name" value="p450"/>
    <property type="match status" value="1"/>
</dbReference>
<keyword evidence="7" id="KW-0503">Monooxygenase</keyword>
<dbReference type="Gene3D" id="1.10.630.10">
    <property type="entry name" value="Cytochrome P450"/>
    <property type="match status" value="1"/>
</dbReference>